<evidence type="ECO:0000256" key="2">
    <source>
        <dbReference type="ARBA" id="ARBA00022692"/>
    </source>
</evidence>
<feature type="transmembrane region" description="Helical" evidence="8">
    <location>
        <begin position="244"/>
        <end position="261"/>
    </location>
</feature>
<dbReference type="PANTHER" id="PTHR30474">
    <property type="entry name" value="CELL CYCLE PROTEIN"/>
    <property type="match status" value="1"/>
</dbReference>
<comment type="caution">
    <text evidence="9">The sequence shown here is derived from an EMBL/GenBank/DDBJ whole genome shotgun (WGS) entry which is preliminary data.</text>
</comment>
<feature type="transmembrane region" description="Helical" evidence="8">
    <location>
        <begin position="217"/>
        <end position="235"/>
    </location>
</feature>
<evidence type="ECO:0000256" key="4">
    <source>
        <dbReference type="ARBA" id="ARBA00022989"/>
    </source>
</evidence>
<feature type="transmembrane region" description="Helical" evidence="8">
    <location>
        <begin position="454"/>
        <end position="473"/>
    </location>
</feature>
<dbReference type="EMBL" id="DNWC01000033">
    <property type="protein sequence ID" value="HBJ07770.1"/>
    <property type="molecule type" value="Genomic_DNA"/>
</dbReference>
<feature type="transmembrane region" description="Helical" evidence="8">
    <location>
        <begin position="182"/>
        <end position="205"/>
    </location>
</feature>
<evidence type="ECO:0000256" key="3">
    <source>
        <dbReference type="ARBA" id="ARBA00022960"/>
    </source>
</evidence>
<dbReference type="Proteomes" id="UP000262954">
    <property type="component" value="Unassembled WGS sequence"/>
</dbReference>
<comment type="subcellular location">
    <subcellularLocation>
        <location evidence="1">Membrane</location>
        <topology evidence="1">Multi-pass membrane protein</topology>
    </subcellularLocation>
</comment>
<dbReference type="NCBIfam" id="NF037961">
    <property type="entry name" value="RodA_shape"/>
    <property type="match status" value="2"/>
</dbReference>
<organism evidence="9 10">
    <name type="scientific">Coprobacter fastidiosus</name>
    <dbReference type="NCBI Taxonomy" id="1099853"/>
    <lineage>
        <taxon>Bacteria</taxon>
        <taxon>Pseudomonadati</taxon>
        <taxon>Bacteroidota</taxon>
        <taxon>Bacteroidia</taxon>
        <taxon>Bacteroidales</taxon>
        <taxon>Barnesiellaceae</taxon>
        <taxon>Coprobacter</taxon>
    </lineage>
</organism>
<keyword evidence="5 8" id="KW-0472">Membrane</keyword>
<evidence type="ECO:0000256" key="8">
    <source>
        <dbReference type="SAM" id="Phobius"/>
    </source>
</evidence>
<dbReference type="GO" id="GO:0008360">
    <property type="term" value="P:regulation of cell shape"/>
    <property type="evidence" value="ECO:0007669"/>
    <property type="project" value="UniProtKB-KW"/>
</dbReference>
<evidence type="ECO:0000313" key="9">
    <source>
        <dbReference type="EMBL" id="HBJ07770.1"/>
    </source>
</evidence>
<dbReference type="GO" id="GO:0051301">
    <property type="term" value="P:cell division"/>
    <property type="evidence" value="ECO:0007669"/>
    <property type="project" value="InterPro"/>
</dbReference>
<dbReference type="InterPro" id="IPR001182">
    <property type="entry name" value="FtsW/RodA"/>
</dbReference>
<dbReference type="AlphaFoldDB" id="A0A354LZT1"/>
<keyword evidence="2 8" id="KW-0812">Transmembrane</keyword>
<sequence length="483" mass="53939">MALREISIWKSIDWYTIGLYTVLVFIGWVSIYAASYNFDDASIFDFSERSGKQLLWIGLSFSIAFVLLMLDSRMYEALAYPIYIGFMILLVATIFLAPEIKGSRSWLVLGPVNIQPAEFAKFGTALALARLISSYNFMLTVPSNFFKACLLILLPMALIMMQKETGSALVYASLIFMLYREGMTGLILFAGLCSIVYFVVGVKYSDMLWGSTPVGEVLVLALIVLVIIGMIAYFYKDSVVVRNLLLLSASVSVICYLLSVLGISFNWVYVILSLIFLSSLYIVFLYLQSRNTKLLLTLCFAIASVVFLFSVNYVFTDIMEPHQQTRIKVALGMEDDPRGAGYNVNQSKIAIGSGGLWGKGFLNGTQTKLKYVPEQDTDFIFCTIGEEEGFWGASLVVILFFALIIRIIQIAERQRSVFGRVYGYCVASILFFHLAINVGMVIGLCPVIGIPLPFFSYGGSSLWGFTILLFTLLRIDAGRLENY</sequence>
<feature type="transmembrane region" description="Helical" evidence="8">
    <location>
        <begin position="294"/>
        <end position="315"/>
    </location>
</feature>
<dbReference type="GO" id="GO:0015648">
    <property type="term" value="F:lipid-linked peptidoglycan transporter activity"/>
    <property type="evidence" value="ECO:0007669"/>
    <property type="project" value="TreeGrafter"/>
</dbReference>
<keyword evidence="3" id="KW-0133">Cell shape</keyword>
<evidence type="ECO:0000256" key="7">
    <source>
        <dbReference type="ARBA" id="ARBA00033270"/>
    </source>
</evidence>
<dbReference type="PROSITE" id="PS00428">
    <property type="entry name" value="FTSW_RODA_SPOVE"/>
    <property type="match status" value="1"/>
</dbReference>
<feature type="transmembrane region" description="Helical" evidence="8">
    <location>
        <begin position="12"/>
        <end position="33"/>
    </location>
</feature>
<name>A0A354LZT1_9BACT</name>
<feature type="transmembrane region" description="Helical" evidence="8">
    <location>
        <begin position="144"/>
        <end position="161"/>
    </location>
</feature>
<dbReference type="Pfam" id="PF01098">
    <property type="entry name" value="FTSW_RODA_SPOVE"/>
    <property type="match status" value="2"/>
</dbReference>
<accession>A0A354LZT1</accession>
<dbReference type="GO" id="GO:0032153">
    <property type="term" value="C:cell division site"/>
    <property type="evidence" value="ECO:0007669"/>
    <property type="project" value="TreeGrafter"/>
</dbReference>
<evidence type="ECO:0000256" key="5">
    <source>
        <dbReference type="ARBA" id="ARBA00023136"/>
    </source>
</evidence>
<evidence type="ECO:0000313" key="10">
    <source>
        <dbReference type="Proteomes" id="UP000262954"/>
    </source>
</evidence>
<dbReference type="GO" id="GO:0005886">
    <property type="term" value="C:plasma membrane"/>
    <property type="evidence" value="ECO:0007669"/>
    <property type="project" value="TreeGrafter"/>
</dbReference>
<dbReference type="PANTHER" id="PTHR30474:SF1">
    <property type="entry name" value="PEPTIDOGLYCAN GLYCOSYLTRANSFERASE MRDB"/>
    <property type="match status" value="1"/>
</dbReference>
<evidence type="ECO:0000256" key="1">
    <source>
        <dbReference type="ARBA" id="ARBA00004141"/>
    </source>
</evidence>
<feature type="transmembrane region" description="Helical" evidence="8">
    <location>
        <begin position="389"/>
        <end position="409"/>
    </location>
</feature>
<gene>
    <name evidence="9" type="ORF">DDY73_02080</name>
</gene>
<reference evidence="9 10" key="1">
    <citation type="journal article" date="2018" name="Nat. Biotechnol.">
        <title>A standardized bacterial taxonomy based on genome phylogeny substantially revises the tree of life.</title>
        <authorList>
            <person name="Parks D.H."/>
            <person name="Chuvochina M."/>
            <person name="Waite D.W."/>
            <person name="Rinke C."/>
            <person name="Skarshewski A."/>
            <person name="Chaumeil P.A."/>
            <person name="Hugenholtz P."/>
        </authorList>
    </citation>
    <scope>NUCLEOTIDE SEQUENCE [LARGE SCALE GENOMIC DNA]</scope>
    <source>
        <strain evidence="9">UBA11482</strain>
    </source>
</reference>
<evidence type="ECO:0000256" key="6">
    <source>
        <dbReference type="ARBA" id="ARBA00032370"/>
    </source>
</evidence>
<feature type="transmembrane region" description="Helical" evidence="8">
    <location>
        <begin position="77"/>
        <end position="97"/>
    </location>
</feature>
<keyword evidence="4 8" id="KW-1133">Transmembrane helix</keyword>
<feature type="transmembrane region" description="Helical" evidence="8">
    <location>
        <begin position="267"/>
        <end position="287"/>
    </location>
</feature>
<dbReference type="InterPro" id="IPR018365">
    <property type="entry name" value="Cell_cycle_FtsW-rel_CS"/>
</dbReference>
<feature type="transmembrane region" description="Helical" evidence="8">
    <location>
        <begin position="421"/>
        <end position="442"/>
    </location>
</feature>
<proteinExistence type="predicted"/>
<feature type="transmembrane region" description="Helical" evidence="8">
    <location>
        <begin position="53"/>
        <end position="70"/>
    </location>
</feature>
<protein>
    <recommendedName>
        <fullName evidence="7">Cell wall polymerase</fullName>
    </recommendedName>
    <alternativeName>
        <fullName evidence="6">Peptidoglycan polymerase</fullName>
    </alternativeName>
</protein>